<organism evidence="1 2">
    <name type="scientific">Candidatus Roizmanbacteria bacterium CG_4_10_14_0_2_um_filter_39_13</name>
    <dbReference type="NCBI Taxonomy" id="1974825"/>
    <lineage>
        <taxon>Bacteria</taxon>
        <taxon>Candidatus Roizmaniibacteriota</taxon>
    </lineage>
</organism>
<evidence type="ECO:0000313" key="1">
    <source>
        <dbReference type="EMBL" id="PIZ61871.1"/>
    </source>
</evidence>
<accession>A0A2M7TVN0</accession>
<evidence type="ECO:0000313" key="2">
    <source>
        <dbReference type="Proteomes" id="UP000228503"/>
    </source>
</evidence>
<dbReference type="EMBL" id="PFOB01000073">
    <property type="protein sequence ID" value="PIZ61871.1"/>
    <property type="molecule type" value="Genomic_DNA"/>
</dbReference>
<comment type="caution">
    <text evidence="1">The sequence shown here is derived from an EMBL/GenBank/DDBJ whole genome shotgun (WGS) entry which is preliminary data.</text>
</comment>
<dbReference type="Proteomes" id="UP000228503">
    <property type="component" value="Unassembled WGS sequence"/>
</dbReference>
<dbReference type="AlphaFoldDB" id="A0A2M7TVN0"/>
<proteinExistence type="predicted"/>
<dbReference type="SUPFAM" id="SSF53795">
    <property type="entry name" value="PEP carboxykinase-like"/>
    <property type="match status" value="1"/>
</dbReference>
<name>A0A2M7TVN0_9BACT</name>
<evidence type="ECO:0008006" key="3">
    <source>
        <dbReference type="Google" id="ProtNLM"/>
    </source>
</evidence>
<protein>
    <recommendedName>
        <fullName evidence="3">HPr kinase/phosphorylase C-terminal domain-containing protein</fullName>
    </recommendedName>
</protein>
<gene>
    <name evidence="1" type="ORF">COY16_05855</name>
</gene>
<reference evidence="2" key="1">
    <citation type="submission" date="2017-09" db="EMBL/GenBank/DDBJ databases">
        <title>Depth-based differentiation of microbial function through sediment-hosted aquifers and enrichment of novel symbionts in the deep terrestrial subsurface.</title>
        <authorList>
            <person name="Probst A.J."/>
            <person name="Ladd B."/>
            <person name="Jarett J.K."/>
            <person name="Geller-Mcgrath D.E."/>
            <person name="Sieber C.M.K."/>
            <person name="Emerson J.B."/>
            <person name="Anantharaman K."/>
            <person name="Thomas B.C."/>
            <person name="Malmstrom R."/>
            <person name="Stieglmeier M."/>
            <person name="Klingl A."/>
            <person name="Woyke T."/>
            <person name="Ryan C.M."/>
            <person name="Banfield J.F."/>
        </authorList>
    </citation>
    <scope>NUCLEOTIDE SEQUENCE [LARGE SCALE GENOMIC DNA]</scope>
</reference>
<sequence>MMRRIIIDGNTIYLETDNKQIDEILKTTLHSANASKIRQAGNDIHIIVDDFLPPLRSSVIYKTAEEKKIIGFALKSLIALFLMDKNIITMHSSSFFIHKHGAYVFTGASGVGKSTIVQNVSNANVLSDDVSILSFESGKWYVHPSMLDKGVSNRNKKGKYILRGIFTPIKSNEFTIKTMPLERQLKYLTENNLIYINAYFLARTDFVDEKCKQLNSMLINLLSQHPVREVYLQKNENLFQKFSD</sequence>